<dbReference type="OrthoDB" id="5428966at2759"/>
<dbReference type="STRING" id="1754190.A0A1Y2AY92"/>
<dbReference type="Proteomes" id="UP000193920">
    <property type="component" value="Unassembled WGS sequence"/>
</dbReference>
<gene>
    <name evidence="1" type="ORF">LY90DRAFT_513470</name>
</gene>
<evidence type="ECO:0000313" key="1">
    <source>
        <dbReference type="EMBL" id="ORY27424.1"/>
    </source>
</evidence>
<sequence>MIACQFNKFEIAKYLLESGIDINDKTIYEANALILAAHSKNIELIKYLVSNGVDVYQTTTYGHNALFASVMVQSLDLVQYFVEKGIDINCKCYNNMRPIDLARTVFKNKEIYEYLKKKDDELNEKEKSTNSKNSNKYSFRSFINKIFLE</sequence>
<dbReference type="Gene3D" id="1.25.40.20">
    <property type="entry name" value="Ankyrin repeat-containing domain"/>
    <property type="match status" value="1"/>
</dbReference>
<dbReference type="AlphaFoldDB" id="A0A1Y2AY92"/>
<protein>
    <submittedName>
        <fullName evidence="1">Ankyrin</fullName>
    </submittedName>
</protein>
<keyword evidence="2" id="KW-1185">Reference proteome</keyword>
<proteinExistence type="predicted"/>
<accession>A0A1Y2AY92</accession>
<dbReference type="InterPro" id="IPR002110">
    <property type="entry name" value="Ankyrin_rpt"/>
</dbReference>
<dbReference type="PANTHER" id="PTHR44207:SF2">
    <property type="entry name" value="REPEAT PROTEIN, PUTATIVE-RELATED"/>
    <property type="match status" value="1"/>
</dbReference>
<dbReference type="Pfam" id="PF12796">
    <property type="entry name" value="Ank_2"/>
    <property type="match status" value="1"/>
</dbReference>
<name>A0A1Y2AY92_9FUNG</name>
<organism evidence="1 2">
    <name type="scientific">Neocallimastix californiae</name>
    <dbReference type="NCBI Taxonomy" id="1754190"/>
    <lineage>
        <taxon>Eukaryota</taxon>
        <taxon>Fungi</taxon>
        <taxon>Fungi incertae sedis</taxon>
        <taxon>Chytridiomycota</taxon>
        <taxon>Chytridiomycota incertae sedis</taxon>
        <taxon>Neocallimastigomycetes</taxon>
        <taxon>Neocallimastigales</taxon>
        <taxon>Neocallimastigaceae</taxon>
        <taxon>Neocallimastix</taxon>
    </lineage>
</organism>
<evidence type="ECO:0000313" key="2">
    <source>
        <dbReference type="Proteomes" id="UP000193920"/>
    </source>
</evidence>
<dbReference type="EMBL" id="MCOG01000193">
    <property type="protein sequence ID" value="ORY27424.1"/>
    <property type="molecule type" value="Genomic_DNA"/>
</dbReference>
<reference evidence="1 2" key="1">
    <citation type="submission" date="2016-08" db="EMBL/GenBank/DDBJ databases">
        <title>A Parts List for Fungal Cellulosomes Revealed by Comparative Genomics.</title>
        <authorList>
            <consortium name="DOE Joint Genome Institute"/>
            <person name="Haitjema C.H."/>
            <person name="Gilmore S.P."/>
            <person name="Henske J.K."/>
            <person name="Solomon K.V."/>
            <person name="De Groot R."/>
            <person name="Kuo A."/>
            <person name="Mondo S.J."/>
            <person name="Salamov A.A."/>
            <person name="Labutti K."/>
            <person name="Zhao Z."/>
            <person name="Chiniquy J."/>
            <person name="Barry K."/>
            <person name="Brewer H.M."/>
            <person name="Purvine S.O."/>
            <person name="Wright A.T."/>
            <person name="Boxma B."/>
            <person name="Van Alen T."/>
            <person name="Hackstein J.H."/>
            <person name="Baker S.E."/>
            <person name="Grigoriev I.V."/>
            <person name="O'Malley M.A."/>
        </authorList>
    </citation>
    <scope>NUCLEOTIDE SEQUENCE [LARGE SCALE GENOMIC DNA]</scope>
    <source>
        <strain evidence="1 2">G1</strain>
    </source>
</reference>
<dbReference type="SMART" id="SM00248">
    <property type="entry name" value="ANK"/>
    <property type="match status" value="3"/>
</dbReference>
<comment type="caution">
    <text evidence="1">The sequence shown here is derived from an EMBL/GenBank/DDBJ whole genome shotgun (WGS) entry which is preliminary data.</text>
</comment>
<dbReference type="PANTHER" id="PTHR44207">
    <property type="entry name" value="SURFACE ANTIGEN BSPA-LIKE-RELATED"/>
    <property type="match status" value="1"/>
</dbReference>
<dbReference type="SUPFAM" id="SSF48403">
    <property type="entry name" value="Ankyrin repeat"/>
    <property type="match status" value="1"/>
</dbReference>
<dbReference type="InterPro" id="IPR036770">
    <property type="entry name" value="Ankyrin_rpt-contain_sf"/>
</dbReference>